<evidence type="ECO:0000313" key="2">
    <source>
        <dbReference type="Proteomes" id="UP000002412"/>
    </source>
</evidence>
<evidence type="ECO:0000313" key="1">
    <source>
        <dbReference type="EMBL" id="ABS46326.1"/>
    </source>
</evidence>
<dbReference type="RefSeq" id="WP_012104490.1">
    <property type="nucleotide sequence ID" value="NC_009708.1"/>
</dbReference>
<name>A0A0U1QV24_YERP3</name>
<dbReference type="EMBL" id="CP000720">
    <property type="protein sequence ID" value="ABS46326.1"/>
    <property type="molecule type" value="Genomic_DNA"/>
</dbReference>
<protein>
    <submittedName>
        <fullName evidence="1">Uncharacterized protein</fullName>
    </submittedName>
</protein>
<accession>A0A0U1QV24</accession>
<reference evidence="1 2" key="1">
    <citation type="journal article" date="2007" name="PLoS Genet.">
        <title>The complete genome sequence of Yersinia pseudotuberculosis IP31758, the causative agent of Far East scarlet-like fever.</title>
        <authorList>
            <person name="Eppinger M."/>
            <person name="Rosovitz M.J."/>
            <person name="Fricke W.F."/>
            <person name="Rasko D.A."/>
            <person name="Kokorina G."/>
            <person name="Fayolle C."/>
            <person name="Lindler L.E."/>
            <person name="Carniel E."/>
            <person name="Ravel J."/>
        </authorList>
    </citation>
    <scope>NUCLEOTIDE SEQUENCE [LARGE SCALE GENOMIC DNA]</scope>
    <source>
        <strain evidence="1 2">IP 31758</strain>
    </source>
</reference>
<dbReference type="KEGG" id="ypi:YpsIP31758_0612"/>
<dbReference type="AlphaFoldDB" id="A0A0U1QV24"/>
<proteinExistence type="predicted"/>
<sequence>MKLKDAIIITAISTDNKDIHSLWENQIDKTGCHIQLMSDELTPLIIKGEISGY</sequence>
<dbReference type="Proteomes" id="UP000002412">
    <property type="component" value="Chromosome"/>
</dbReference>
<dbReference type="HOGENOM" id="CLU_3067834_0_0_6"/>
<organism evidence="1 2">
    <name type="scientific">Yersinia pseudotuberculosis serotype O:1b (strain IP 31758)</name>
    <dbReference type="NCBI Taxonomy" id="349747"/>
    <lineage>
        <taxon>Bacteria</taxon>
        <taxon>Pseudomonadati</taxon>
        <taxon>Pseudomonadota</taxon>
        <taxon>Gammaproteobacteria</taxon>
        <taxon>Enterobacterales</taxon>
        <taxon>Yersiniaceae</taxon>
        <taxon>Yersinia</taxon>
    </lineage>
</organism>
<gene>
    <name evidence="1" type="ordered locus">YpsIP31758_0612</name>
</gene>